<accession>A0ABQ5GDF6</accession>
<dbReference type="EMBL" id="BQNB010018324">
    <property type="protein sequence ID" value="GJT73129.1"/>
    <property type="molecule type" value="Genomic_DNA"/>
</dbReference>
<sequence length="99" mass="10980">MSQGSRDGKSEKVRGKSILNIGSRVVGRRHHSVNNPVKFRTLSVATYTSLLQAISLSNAGKNAKVSLDLSRLATTLNRLERSIQIGINKWYQSLLRNSE</sequence>
<reference evidence="1" key="1">
    <citation type="journal article" date="2022" name="Int. J. Mol. Sci.">
        <title>Draft Genome of Tanacetum Coccineum: Genomic Comparison of Closely Related Tanacetum-Family Plants.</title>
        <authorList>
            <person name="Yamashiro T."/>
            <person name="Shiraishi A."/>
            <person name="Nakayama K."/>
            <person name="Satake H."/>
        </authorList>
    </citation>
    <scope>NUCLEOTIDE SEQUENCE</scope>
</reference>
<evidence type="ECO:0000313" key="1">
    <source>
        <dbReference type="EMBL" id="GJT73129.1"/>
    </source>
</evidence>
<gene>
    <name evidence="1" type="ORF">Tco_1032415</name>
</gene>
<protein>
    <submittedName>
        <fullName evidence="1">Uncharacterized protein</fullName>
    </submittedName>
</protein>
<proteinExistence type="predicted"/>
<keyword evidence="2" id="KW-1185">Reference proteome</keyword>
<evidence type="ECO:0000313" key="2">
    <source>
        <dbReference type="Proteomes" id="UP001151760"/>
    </source>
</evidence>
<comment type="caution">
    <text evidence="1">The sequence shown here is derived from an EMBL/GenBank/DDBJ whole genome shotgun (WGS) entry which is preliminary data.</text>
</comment>
<reference evidence="1" key="2">
    <citation type="submission" date="2022-01" db="EMBL/GenBank/DDBJ databases">
        <authorList>
            <person name="Yamashiro T."/>
            <person name="Shiraishi A."/>
            <person name="Satake H."/>
            <person name="Nakayama K."/>
        </authorList>
    </citation>
    <scope>NUCLEOTIDE SEQUENCE</scope>
</reference>
<dbReference type="Proteomes" id="UP001151760">
    <property type="component" value="Unassembled WGS sequence"/>
</dbReference>
<name>A0ABQ5GDF6_9ASTR</name>
<organism evidence="1 2">
    <name type="scientific">Tanacetum coccineum</name>
    <dbReference type="NCBI Taxonomy" id="301880"/>
    <lineage>
        <taxon>Eukaryota</taxon>
        <taxon>Viridiplantae</taxon>
        <taxon>Streptophyta</taxon>
        <taxon>Embryophyta</taxon>
        <taxon>Tracheophyta</taxon>
        <taxon>Spermatophyta</taxon>
        <taxon>Magnoliopsida</taxon>
        <taxon>eudicotyledons</taxon>
        <taxon>Gunneridae</taxon>
        <taxon>Pentapetalae</taxon>
        <taxon>asterids</taxon>
        <taxon>campanulids</taxon>
        <taxon>Asterales</taxon>
        <taxon>Asteraceae</taxon>
        <taxon>Asteroideae</taxon>
        <taxon>Anthemideae</taxon>
        <taxon>Anthemidinae</taxon>
        <taxon>Tanacetum</taxon>
    </lineage>
</organism>